<dbReference type="InterPro" id="IPR029063">
    <property type="entry name" value="SAM-dependent_MTases_sf"/>
</dbReference>
<proteinExistence type="predicted"/>
<dbReference type="PANTHER" id="PTHR42912">
    <property type="entry name" value="METHYLTRANSFERASE"/>
    <property type="match status" value="1"/>
</dbReference>
<dbReference type="InterPro" id="IPR050508">
    <property type="entry name" value="Methyltransf_Superfamily"/>
</dbReference>
<keyword evidence="2" id="KW-0808">Transferase</keyword>
<dbReference type="EMBL" id="JAMXQS010000007">
    <property type="protein sequence ID" value="MCO6051130.1"/>
    <property type="molecule type" value="Genomic_DNA"/>
</dbReference>
<feature type="domain" description="Methyltransferase type 11" evidence="1">
    <location>
        <begin position="63"/>
        <end position="155"/>
    </location>
</feature>
<dbReference type="SUPFAM" id="SSF53335">
    <property type="entry name" value="S-adenosyl-L-methionine-dependent methyltransferases"/>
    <property type="match status" value="1"/>
</dbReference>
<keyword evidence="2" id="KW-0489">Methyltransferase</keyword>
<dbReference type="Pfam" id="PF08241">
    <property type="entry name" value="Methyltransf_11"/>
    <property type="match status" value="1"/>
</dbReference>
<dbReference type="Gene3D" id="3.40.50.150">
    <property type="entry name" value="Vaccinia Virus protein VP39"/>
    <property type="match status" value="1"/>
</dbReference>
<evidence type="ECO:0000313" key="2">
    <source>
        <dbReference type="EMBL" id="MCO6051130.1"/>
    </source>
</evidence>
<dbReference type="CDD" id="cd02440">
    <property type="entry name" value="AdoMet_MTases"/>
    <property type="match status" value="1"/>
</dbReference>
<organism evidence="2 3">
    <name type="scientific">Mesorhizobium liriopis</name>
    <dbReference type="NCBI Taxonomy" id="2953882"/>
    <lineage>
        <taxon>Bacteria</taxon>
        <taxon>Pseudomonadati</taxon>
        <taxon>Pseudomonadota</taxon>
        <taxon>Alphaproteobacteria</taxon>
        <taxon>Hyphomicrobiales</taxon>
        <taxon>Phyllobacteriaceae</taxon>
        <taxon>Mesorhizobium</taxon>
    </lineage>
</organism>
<evidence type="ECO:0000259" key="1">
    <source>
        <dbReference type="Pfam" id="PF08241"/>
    </source>
</evidence>
<sequence length="211" mass="22847">MSAEPSDALDGVYAAQTPEELNAAYQRWAETYDRETIALGYCLPFVVTAWVARHVPREAGPVLDVGCGTGLSGPVLAALGYAHVEGLDFSPEMLRLAEARGTYRRLTQATLGETLPFADGAFAALFSTGVFTEGHAPASSMTELARILAPDGKAVLTVRSSILQSGGFEQEFARLEAAKIWREVERSEPFRAFVMAEPEVLVQSFVFERNG</sequence>
<gene>
    <name evidence="2" type="ORF">NGM99_15200</name>
</gene>
<dbReference type="RefSeq" id="WP_252820391.1">
    <property type="nucleotide sequence ID" value="NZ_JAMXQS010000007.1"/>
</dbReference>
<name>A0ABT1C8J9_9HYPH</name>
<dbReference type="GO" id="GO:0032259">
    <property type="term" value="P:methylation"/>
    <property type="evidence" value="ECO:0007669"/>
    <property type="project" value="UniProtKB-KW"/>
</dbReference>
<dbReference type="Proteomes" id="UP001205906">
    <property type="component" value="Unassembled WGS sequence"/>
</dbReference>
<protein>
    <submittedName>
        <fullName evidence="2">Class I SAM-dependent methyltransferase</fullName>
    </submittedName>
</protein>
<comment type="caution">
    <text evidence="2">The sequence shown here is derived from an EMBL/GenBank/DDBJ whole genome shotgun (WGS) entry which is preliminary data.</text>
</comment>
<keyword evidence="3" id="KW-1185">Reference proteome</keyword>
<reference evidence="2 3" key="1">
    <citation type="submission" date="2022-06" db="EMBL/GenBank/DDBJ databases">
        <title>Mesorhizobium sp. strain RP14 Genome sequencing and assembly.</title>
        <authorList>
            <person name="Kim I."/>
        </authorList>
    </citation>
    <scope>NUCLEOTIDE SEQUENCE [LARGE SCALE GENOMIC DNA]</scope>
    <source>
        <strain evidence="3">RP14(2022)</strain>
    </source>
</reference>
<accession>A0ABT1C8J9</accession>
<dbReference type="GO" id="GO:0008168">
    <property type="term" value="F:methyltransferase activity"/>
    <property type="evidence" value="ECO:0007669"/>
    <property type="project" value="UniProtKB-KW"/>
</dbReference>
<dbReference type="InterPro" id="IPR013216">
    <property type="entry name" value="Methyltransf_11"/>
</dbReference>
<evidence type="ECO:0000313" key="3">
    <source>
        <dbReference type="Proteomes" id="UP001205906"/>
    </source>
</evidence>